<evidence type="ECO:0000313" key="3">
    <source>
        <dbReference type="Proteomes" id="UP000259610"/>
    </source>
</evidence>
<comment type="caution">
    <text evidence="2">The sequence shown here is derived from an EMBL/GenBank/DDBJ whole genome shotgun (WGS) entry which is preliminary data.</text>
</comment>
<keyword evidence="1" id="KW-1133">Transmembrane helix</keyword>
<keyword evidence="1" id="KW-0812">Transmembrane</keyword>
<name>A0A3B9GZK5_9PROT</name>
<dbReference type="EMBL" id="DMAN01000271">
    <property type="protein sequence ID" value="HAE27879.1"/>
    <property type="molecule type" value="Genomic_DNA"/>
</dbReference>
<feature type="transmembrane region" description="Helical" evidence="1">
    <location>
        <begin position="6"/>
        <end position="25"/>
    </location>
</feature>
<reference evidence="2 3" key="1">
    <citation type="journal article" date="2018" name="Nat. Biotechnol.">
        <title>A standardized bacterial taxonomy based on genome phylogeny substantially revises the tree of life.</title>
        <authorList>
            <person name="Parks D.H."/>
            <person name="Chuvochina M."/>
            <person name="Waite D.W."/>
            <person name="Rinke C."/>
            <person name="Skarshewski A."/>
            <person name="Chaumeil P.A."/>
            <person name="Hugenholtz P."/>
        </authorList>
    </citation>
    <scope>NUCLEOTIDE SEQUENCE [LARGE SCALE GENOMIC DNA]</scope>
    <source>
        <strain evidence="2">UBA8733</strain>
    </source>
</reference>
<sequence>MSPLFQFLFYAMIAAVVAGFLYFVFGEALRVRFGRSGKGKVDIADDVLIDVRPDAGMARGLLEEADALAKAGKFAEAVHLLLFRSIEDIQTRLEGGVPKSLTAREIGGLQHLPARAKRGLGPIIVIVERSFFGGRPVDSEGWQEARASYEDFAFGEGWA</sequence>
<gene>
    <name evidence="2" type="ORF">DCG58_12020</name>
</gene>
<evidence type="ECO:0000256" key="1">
    <source>
        <dbReference type="SAM" id="Phobius"/>
    </source>
</evidence>
<accession>A0A3B9GZK5</accession>
<evidence type="ECO:0000313" key="2">
    <source>
        <dbReference type="EMBL" id="HAE27879.1"/>
    </source>
</evidence>
<proteinExistence type="predicted"/>
<organism evidence="2 3">
    <name type="scientific">Hyphomonas adhaerens</name>
    <dbReference type="NCBI Taxonomy" id="81029"/>
    <lineage>
        <taxon>Bacteria</taxon>
        <taxon>Pseudomonadati</taxon>
        <taxon>Pseudomonadota</taxon>
        <taxon>Alphaproteobacteria</taxon>
        <taxon>Hyphomonadales</taxon>
        <taxon>Hyphomonadaceae</taxon>
        <taxon>Hyphomonas</taxon>
    </lineage>
</organism>
<keyword evidence="1" id="KW-0472">Membrane</keyword>
<dbReference type="AlphaFoldDB" id="A0A3B9GZK5"/>
<protein>
    <submittedName>
        <fullName evidence="2">Uncharacterized protein</fullName>
    </submittedName>
</protein>
<dbReference type="Proteomes" id="UP000259610">
    <property type="component" value="Unassembled WGS sequence"/>
</dbReference>